<evidence type="ECO:0000313" key="3">
    <source>
        <dbReference type="Proteomes" id="UP000319897"/>
    </source>
</evidence>
<dbReference type="Pfam" id="PF02583">
    <property type="entry name" value="Trns_repr_metal"/>
    <property type="match status" value="1"/>
</dbReference>
<name>A0A501XJH2_9SPHN</name>
<sequence length="91" mass="9602">MAHISTNKAKLLARVRRIAGQVAALERAIATDAECSAVLQQAAAARGALGGLVEVLILDHLEHHVAAPGLDEAARRRGADELITILGRYKS</sequence>
<dbReference type="InterPro" id="IPR038390">
    <property type="entry name" value="Metal_Tscrpt_repr_sf"/>
</dbReference>
<dbReference type="Proteomes" id="UP000319897">
    <property type="component" value="Unassembled WGS sequence"/>
</dbReference>
<evidence type="ECO:0000313" key="2">
    <source>
        <dbReference type="EMBL" id="TPE60706.1"/>
    </source>
</evidence>
<organism evidence="2 3">
    <name type="scientific">Sandaracinobacter neustonicus</name>
    <dbReference type="NCBI Taxonomy" id="1715348"/>
    <lineage>
        <taxon>Bacteria</taxon>
        <taxon>Pseudomonadati</taxon>
        <taxon>Pseudomonadota</taxon>
        <taxon>Alphaproteobacteria</taxon>
        <taxon>Sphingomonadales</taxon>
        <taxon>Sphingosinicellaceae</taxon>
        <taxon>Sandaracinobacter</taxon>
    </lineage>
</organism>
<dbReference type="Gene3D" id="1.20.58.1000">
    <property type="entry name" value="Metal-sensitive repressor, helix protomer"/>
    <property type="match status" value="1"/>
</dbReference>
<reference evidence="2 3" key="1">
    <citation type="submission" date="2019-06" db="EMBL/GenBank/DDBJ databases">
        <authorList>
            <person name="Lee I."/>
            <person name="Jang G.I."/>
            <person name="Hwang C.Y."/>
        </authorList>
    </citation>
    <scope>NUCLEOTIDE SEQUENCE [LARGE SCALE GENOMIC DNA]</scope>
    <source>
        <strain evidence="2 3">PAMC 28131</strain>
    </source>
</reference>
<evidence type="ECO:0000256" key="1">
    <source>
        <dbReference type="ARBA" id="ARBA00005260"/>
    </source>
</evidence>
<gene>
    <name evidence="2" type="ORF">FJQ54_10130</name>
</gene>
<dbReference type="InterPro" id="IPR003735">
    <property type="entry name" value="Metal_Tscrpt_repr"/>
</dbReference>
<comment type="similarity">
    <text evidence="1">Belongs to the FrmR/RcnR family.</text>
</comment>
<dbReference type="OrthoDB" id="9806052at2"/>
<dbReference type="AlphaFoldDB" id="A0A501XJH2"/>
<accession>A0A501XJH2</accession>
<dbReference type="RefSeq" id="WP_140928304.1">
    <property type="nucleotide sequence ID" value="NZ_VFSU01000025.1"/>
</dbReference>
<dbReference type="GO" id="GO:0046872">
    <property type="term" value="F:metal ion binding"/>
    <property type="evidence" value="ECO:0007669"/>
    <property type="project" value="InterPro"/>
</dbReference>
<keyword evidence="3" id="KW-1185">Reference proteome</keyword>
<dbReference type="PANTHER" id="PTHR33677">
    <property type="entry name" value="TRANSCRIPTIONAL REPRESSOR FRMR-RELATED"/>
    <property type="match status" value="1"/>
</dbReference>
<comment type="caution">
    <text evidence="2">The sequence shown here is derived from an EMBL/GenBank/DDBJ whole genome shotgun (WGS) entry which is preliminary data.</text>
</comment>
<dbReference type="GO" id="GO:0003677">
    <property type="term" value="F:DNA binding"/>
    <property type="evidence" value="ECO:0007669"/>
    <property type="project" value="InterPro"/>
</dbReference>
<proteinExistence type="inferred from homology"/>
<protein>
    <submittedName>
        <fullName evidence="2">Metal-sensing transcriptional repressor</fullName>
    </submittedName>
</protein>
<dbReference type="PANTHER" id="PTHR33677:SF5">
    <property type="entry name" value="TRANSCRIPTIONAL REPRESSOR FRMR"/>
    <property type="match status" value="1"/>
</dbReference>
<dbReference type="GO" id="GO:0045892">
    <property type="term" value="P:negative regulation of DNA-templated transcription"/>
    <property type="evidence" value="ECO:0007669"/>
    <property type="project" value="UniProtKB-ARBA"/>
</dbReference>
<dbReference type="EMBL" id="VFSU01000025">
    <property type="protein sequence ID" value="TPE60706.1"/>
    <property type="molecule type" value="Genomic_DNA"/>
</dbReference>